<evidence type="ECO:0000259" key="7">
    <source>
        <dbReference type="Pfam" id="PF09468"/>
    </source>
</evidence>
<dbReference type="InterPro" id="IPR041195">
    <property type="entry name" value="Rnh202_N"/>
</dbReference>
<evidence type="ECO:0000256" key="1">
    <source>
        <dbReference type="ARBA" id="ARBA00004123"/>
    </source>
</evidence>
<dbReference type="PANTHER" id="PTHR13383:SF11">
    <property type="entry name" value="RIBONUCLEASE H2 SUBUNIT B"/>
    <property type="match status" value="1"/>
</dbReference>
<evidence type="ECO:0000256" key="2">
    <source>
        <dbReference type="ARBA" id="ARBA00019062"/>
    </source>
</evidence>
<evidence type="ECO:0000313" key="10">
    <source>
        <dbReference type="Proteomes" id="UP001497444"/>
    </source>
</evidence>
<proteinExistence type="predicted"/>
<name>A0ABP0WXC6_9BRYO</name>
<evidence type="ECO:0000256" key="3">
    <source>
        <dbReference type="ARBA" id="ARBA00023242"/>
    </source>
</evidence>
<feature type="domain" description="Ribonuclease H2 subunit B wHTH" evidence="7">
    <location>
        <begin position="89"/>
        <end position="177"/>
    </location>
</feature>
<accession>A0ABP0WXC6</accession>
<dbReference type="Gene3D" id="2.20.25.530">
    <property type="match status" value="1"/>
</dbReference>
<dbReference type="Pfam" id="PF09468">
    <property type="entry name" value="RNase_H2-Ydr279"/>
    <property type="match status" value="1"/>
</dbReference>
<evidence type="ECO:0000256" key="4">
    <source>
        <dbReference type="ARBA" id="ARBA00024778"/>
    </source>
</evidence>
<organism evidence="9 10">
    <name type="scientific">Sphagnum jensenii</name>
    <dbReference type="NCBI Taxonomy" id="128206"/>
    <lineage>
        <taxon>Eukaryota</taxon>
        <taxon>Viridiplantae</taxon>
        <taxon>Streptophyta</taxon>
        <taxon>Embryophyta</taxon>
        <taxon>Bryophyta</taxon>
        <taxon>Sphagnophytina</taxon>
        <taxon>Sphagnopsida</taxon>
        <taxon>Sphagnales</taxon>
        <taxon>Sphagnaceae</taxon>
        <taxon>Sphagnum</taxon>
    </lineage>
</organism>
<evidence type="ECO:0000256" key="5">
    <source>
        <dbReference type="ARBA" id="ARBA00033464"/>
    </source>
</evidence>
<comment type="function">
    <text evidence="4">Non catalytic subunit of RNase H2, an endonuclease that specifically degrades the RNA of RNA:DNA hybrids. Participates in DNA replication, possibly by mediating the removal of lagging-strand Okazaki fragment RNA primers during DNA replication. Mediates the excision of single ribonucleotides from DNA:RNA duplexes.</text>
</comment>
<dbReference type="Gene3D" id="1.10.20.120">
    <property type="match status" value="1"/>
</dbReference>
<evidence type="ECO:0000259" key="8">
    <source>
        <dbReference type="Pfam" id="PF17745"/>
    </source>
</evidence>
<protein>
    <recommendedName>
        <fullName evidence="2">Ribonuclease H2 subunit B</fullName>
    </recommendedName>
    <alternativeName>
        <fullName evidence="5">Ribonuclease HI subunit B</fullName>
    </alternativeName>
</protein>
<keyword evidence="10" id="KW-1185">Reference proteome</keyword>
<dbReference type="PANTHER" id="PTHR13383">
    <property type="entry name" value="RIBONUCLEASE H2 SUBUNIT B"/>
    <property type="match status" value="1"/>
</dbReference>
<reference evidence="9" key="1">
    <citation type="submission" date="2024-02" db="EMBL/GenBank/DDBJ databases">
        <authorList>
            <consortium name="ELIXIR-Norway"/>
            <consortium name="Elixir Norway"/>
        </authorList>
    </citation>
    <scope>NUCLEOTIDE SEQUENCE</scope>
</reference>
<gene>
    <name evidence="9" type="ORF">CSSPJE1EN1_LOCUS16955</name>
</gene>
<feature type="region of interest" description="Disordered" evidence="6">
    <location>
        <begin position="240"/>
        <end position="276"/>
    </location>
</feature>
<dbReference type="InterPro" id="IPR019024">
    <property type="entry name" value="RNase_H2_suB_wHTH"/>
</dbReference>
<comment type="subcellular location">
    <subcellularLocation>
        <location evidence="1">Nucleus</location>
    </subcellularLocation>
</comment>
<sequence>MAADASTSDTRILIAHCSSWKNQEQNESQCKLVHLKNPKSGTATCYLVAPDGRLQELHWFKQSYAAWFIGDFVCSDGSLYIASPVDPIYMILPILEQVRMKKGDDMGKFRALDEIMYVDGFPGYVHLLPVLASCLELICELREVGQDKYYRLDDSKVLAWLCCKVKCTSEALLSSSNKYFSGLSEEDLKVYVVGLLGEYLKVDPWLNMLCQHMGVDLEASKKARLTTISNVQPMYPEQASLTNKQAGQKANGKTMSSKKKSQPGTQKITSFFARPR</sequence>
<dbReference type="Pfam" id="PF17745">
    <property type="entry name" value="Ydr279_N"/>
    <property type="match status" value="1"/>
</dbReference>
<evidence type="ECO:0000256" key="6">
    <source>
        <dbReference type="SAM" id="MobiDB-lite"/>
    </source>
</evidence>
<feature type="compositionally biased region" description="Polar residues" evidence="6">
    <location>
        <begin position="240"/>
        <end position="255"/>
    </location>
</feature>
<dbReference type="Proteomes" id="UP001497444">
    <property type="component" value="Chromosome 4"/>
</dbReference>
<dbReference type="CDD" id="cd09270">
    <property type="entry name" value="RNase_H2-B"/>
    <property type="match status" value="1"/>
</dbReference>
<evidence type="ECO:0000313" key="9">
    <source>
        <dbReference type="EMBL" id="CAK9271477.1"/>
    </source>
</evidence>
<keyword evidence="3" id="KW-0539">Nucleus</keyword>
<feature type="domain" description="Rnh202 triple barrel" evidence="8">
    <location>
        <begin position="25"/>
        <end position="86"/>
    </location>
</feature>
<dbReference type="EMBL" id="OZ020099">
    <property type="protein sequence ID" value="CAK9271477.1"/>
    <property type="molecule type" value="Genomic_DNA"/>
</dbReference>
<dbReference type="InterPro" id="IPR040456">
    <property type="entry name" value="RNase_H2_suB"/>
</dbReference>